<dbReference type="AlphaFoldDB" id="A0A1F7JG45"/>
<sequence>MTKTKHLTKSDLIHLMELSKLQLNDSELLVIEKQLNETLDYFENLGDLDTSAISEATYTTSATNVFRDDSIDESRLLDQSTVFKNAKKKKNNFFIVSRII</sequence>
<proteinExistence type="predicted"/>
<reference evidence="1 2" key="1">
    <citation type="journal article" date="2016" name="Nat. Commun.">
        <title>Thousands of microbial genomes shed light on interconnected biogeochemical processes in an aquifer system.</title>
        <authorList>
            <person name="Anantharaman K."/>
            <person name="Brown C.T."/>
            <person name="Hug L.A."/>
            <person name="Sharon I."/>
            <person name="Castelle C.J."/>
            <person name="Probst A.J."/>
            <person name="Thomas B.C."/>
            <person name="Singh A."/>
            <person name="Wilkins M.J."/>
            <person name="Karaoz U."/>
            <person name="Brodie E.L."/>
            <person name="Williams K.H."/>
            <person name="Hubbard S.S."/>
            <person name="Banfield J.F."/>
        </authorList>
    </citation>
    <scope>NUCLEOTIDE SEQUENCE [LARGE SCALE GENOMIC DNA]</scope>
</reference>
<protein>
    <recommendedName>
        <fullName evidence="3">Aspartyl/glutamyl-tRNA(Asn/Gln) amidotransferase subunit C</fullName>
    </recommendedName>
</protein>
<name>A0A1F7JG45_9BACT</name>
<dbReference type="InterPro" id="IPR036113">
    <property type="entry name" value="Asp/Glu-ADT_sf_sub_c"/>
</dbReference>
<dbReference type="NCBIfam" id="TIGR00135">
    <property type="entry name" value="gatC"/>
    <property type="match status" value="1"/>
</dbReference>
<evidence type="ECO:0000313" key="1">
    <source>
        <dbReference type="EMBL" id="OGK54552.1"/>
    </source>
</evidence>
<dbReference type="InterPro" id="IPR003837">
    <property type="entry name" value="GatC"/>
</dbReference>
<evidence type="ECO:0008006" key="3">
    <source>
        <dbReference type="Google" id="ProtNLM"/>
    </source>
</evidence>
<dbReference type="Proteomes" id="UP000177418">
    <property type="component" value="Unassembled WGS sequence"/>
</dbReference>
<dbReference type="EMBL" id="MGAV01000014">
    <property type="protein sequence ID" value="OGK54552.1"/>
    <property type="molecule type" value="Genomic_DNA"/>
</dbReference>
<comment type="caution">
    <text evidence="1">The sequence shown here is derived from an EMBL/GenBank/DDBJ whole genome shotgun (WGS) entry which is preliminary data.</text>
</comment>
<dbReference type="Gene3D" id="1.10.20.60">
    <property type="entry name" value="Glu-tRNAGln amidotransferase C subunit, N-terminal domain"/>
    <property type="match status" value="1"/>
</dbReference>
<organism evidence="1 2">
    <name type="scientific">Candidatus Roizmanbacteria bacterium RIFCSPLOWO2_02_FULL_36_11</name>
    <dbReference type="NCBI Taxonomy" id="1802071"/>
    <lineage>
        <taxon>Bacteria</taxon>
        <taxon>Candidatus Roizmaniibacteriota</taxon>
    </lineage>
</organism>
<evidence type="ECO:0000313" key="2">
    <source>
        <dbReference type="Proteomes" id="UP000177418"/>
    </source>
</evidence>
<accession>A0A1F7JG45</accession>
<dbReference type="Pfam" id="PF02686">
    <property type="entry name" value="GatC"/>
    <property type="match status" value="1"/>
</dbReference>
<dbReference type="SUPFAM" id="SSF141000">
    <property type="entry name" value="Glu-tRNAGln amidotransferase C subunit"/>
    <property type="match status" value="1"/>
</dbReference>
<dbReference type="GO" id="GO:0006450">
    <property type="term" value="P:regulation of translational fidelity"/>
    <property type="evidence" value="ECO:0007669"/>
    <property type="project" value="InterPro"/>
</dbReference>
<gene>
    <name evidence="1" type="ORF">A3H78_01540</name>
</gene>